<dbReference type="Gene3D" id="1.10.760.10">
    <property type="entry name" value="Cytochrome c-like domain"/>
    <property type="match status" value="1"/>
</dbReference>
<dbReference type="PRINTS" id="PR00606">
    <property type="entry name" value="CYTCHROMECID"/>
</dbReference>
<sequence length="730" mass="78573">MNFPHPRHRLLSTAALLALASSWAMAAEIQSTTVAEKLRDPMEIAVVPNGDLIVIEREGRVLRVRPSTGGVFELGTVPVTALRATDTNSPWAREDGLLGLALDPAFTKNRRLYLYFSHPEKMLNRLSRFELKDGKLDLSSEKVLLDIPTDRRDKVCHQAGSLAFGPDGLLHLSTGDNTNPFESGGFAPIDDRDGRDHVNAMRSAGSTNDLRGKILRIRPTESGYEIPKGNLFPPGTAKTCPEIYAMGCRNPFRLSIDPKTRVVYWGEVGPDAGGAGAKGPAGHDEVNQAKQAGNFGWPFVIADNRPYPIVDFTTGKPGEMTDPAKPKNPGKHNTGLVDLPPAQKAFIWYPYGNSPEFPAVGGGGRNAMAGPVFYYDARRKFNLLDKSDDHTLLTYDWMRGRMWKAKLGREEKLEKLEPLMDQLMHPMDLEMAADGTLWLLEYGGDWYFNKNGRIRSLRPADGNKPPAVTVAATGTTGTTYTATASDPDKDRVSVEWWVTRGANETKVGSGNSITLSGGGSELRAVATDAKGAVTVARVALEQEQTLPQLALELAGKPDKLGFGEEVGFTIKGAADPAKLIVRARYIPPTGHDAGGPQLPPEIEKLATSRQCFACHQVDKTSVGPAYLDVAMKYREQANAAAHLQAKLKTGGGGVWGEVPMPPQAAVTDAEGESIIRAILGLAQGMAETRGSGAGKLRLSPPLGSAQPGGAWEITAEAPGHTAARMRVAAK</sequence>
<dbReference type="InterPro" id="IPR002324">
    <property type="entry name" value="Cyt_c_ID"/>
</dbReference>
<dbReference type="Gene3D" id="2.120.10.30">
    <property type="entry name" value="TolB, C-terminal domain"/>
    <property type="match status" value="1"/>
</dbReference>
<dbReference type="Pfam" id="PF00034">
    <property type="entry name" value="Cytochrom_C"/>
    <property type="match status" value="1"/>
</dbReference>
<evidence type="ECO:0000256" key="4">
    <source>
        <dbReference type="ARBA" id="ARBA00022982"/>
    </source>
</evidence>
<dbReference type="InterPro" id="IPR011042">
    <property type="entry name" value="6-blade_b-propeller_TolB-like"/>
</dbReference>
<gene>
    <name evidence="9" type="ORF">OKA05_20955</name>
</gene>
<dbReference type="SUPFAM" id="SSF50952">
    <property type="entry name" value="Soluble quinoprotein glucose dehydrogenase"/>
    <property type="match status" value="1"/>
</dbReference>
<dbReference type="PROSITE" id="PS51007">
    <property type="entry name" value="CYTC"/>
    <property type="match status" value="1"/>
</dbReference>
<keyword evidence="5 6" id="KW-0408">Iron</keyword>
<dbReference type="Proteomes" id="UP001320876">
    <property type="component" value="Unassembled WGS sequence"/>
</dbReference>
<comment type="caution">
    <text evidence="9">The sequence shown here is derived from an EMBL/GenBank/DDBJ whole genome shotgun (WGS) entry which is preliminary data.</text>
</comment>
<evidence type="ECO:0000256" key="7">
    <source>
        <dbReference type="SAM" id="SignalP"/>
    </source>
</evidence>
<dbReference type="InterPro" id="IPR036909">
    <property type="entry name" value="Cyt_c-like_dom_sf"/>
</dbReference>
<organism evidence="9 10">
    <name type="scientific">Luteolibacter arcticus</name>
    <dbReference type="NCBI Taxonomy" id="1581411"/>
    <lineage>
        <taxon>Bacteria</taxon>
        <taxon>Pseudomonadati</taxon>
        <taxon>Verrucomicrobiota</taxon>
        <taxon>Verrucomicrobiia</taxon>
        <taxon>Verrucomicrobiales</taxon>
        <taxon>Verrucomicrobiaceae</taxon>
        <taxon>Luteolibacter</taxon>
    </lineage>
</organism>
<dbReference type="InterPro" id="IPR011041">
    <property type="entry name" value="Quinoprot_gluc/sorb_DH_b-prop"/>
</dbReference>
<proteinExistence type="predicted"/>
<feature type="chain" id="PRO_5045288260" evidence="7">
    <location>
        <begin position="27"/>
        <end position="730"/>
    </location>
</feature>
<feature type="signal peptide" evidence="7">
    <location>
        <begin position="1"/>
        <end position="26"/>
    </location>
</feature>
<evidence type="ECO:0000259" key="8">
    <source>
        <dbReference type="PROSITE" id="PS51007"/>
    </source>
</evidence>
<evidence type="ECO:0000256" key="1">
    <source>
        <dbReference type="ARBA" id="ARBA00022448"/>
    </source>
</evidence>
<name>A0ABT3GNF0_9BACT</name>
<dbReference type="PANTHER" id="PTHR19328">
    <property type="entry name" value="HEDGEHOG-INTERACTING PROTEIN"/>
    <property type="match status" value="1"/>
</dbReference>
<dbReference type="EMBL" id="JAPDDT010000011">
    <property type="protein sequence ID" value="MCW1925043.1"/>
    <property type="molecule type" value="Genomic_DNA"/>
</dbReference>
<dbReference type="InterPro" id="IPR009056">
    <property type="entry name" value="Cyt_c-like_dom"/>
</dbReference>
<accession>A0ABT3GNF0</accession>
<evidence type="ECO:0000256" key="6">
    <source>
        <dbReference type="PROSITE-ProRule" id="PRU00433"/>
    </source>
</evidence>
<evidence type="ECO:0000256" key="3">
    <source>
        <dbReference type="ARBA" id="ARBA00022723"/>
    </source>
</evidence>
<evidence type="ECO:0000256" key="2">
    <source>
        <dbReference type="ARBA" id="ARBA00022617"/>
    </source>
</evidence>
<keyword evidence="10" id="KW-1185">Reference proteome</keyword>
<protein>
    <submittedName>
        <fullName evidence="9">PQQ-dependent sugar dehydrogenase</fullName>
    </submittedName>
</protein>
<keyword evidence="1" id="KW-0813">Transport</keyword>
<evidence type="ECO:0000256" key="5">
    <source>
        <dbReference type="ARBA" id="ARBA00023004"/>
    </source>
</evidence>
<dbReference type="PANTHER" id="PTHR19328:SF75">
    <property type="entry name" value="ALDOSE SUGAR DEHYDROGENASE YLII"/>
    <property type="match status" value="1"/>
</dbReference>
<keyword evidence="3 6" id="KW-0479">Metal-binding</keyword>
<dbReference type="SUPFAM" id="SSF46626">
    <property type="entry name" value="Cytochrome c"/>
    <property type="match status" value="1"/>
</dbReference>
<keyword evidence="2 6" id="KW-0349">Heme</keyword>
<feature type="domain" description="Cytochrome c" evidence="8">
    <location>
        <begin position="590"/>
        <end position="682"/>
    </location>
</feature>
<reference evidence="9 10" key="1">
    <citation type="submission" date="2022-10" db="EMBL/GenBank/DDBJ databases">
        <title>Luteolibacter arcticus strain CCTCC AB 2014275, whole genome shotgun sequencing project.</title>
        <authorList>
            <person name="Zhao G."/>
            <person name="Shen L."/>
        </authorList>
    </citation>
    <scope>NUCLEOTIDE SEQUENCE [LARGE SCALE GENOMIC DNA]</scope>
    <source>
        <strain evidence="9 10">CCTCC AB 2014275</strain>
    </source>
</reference>
<evidence type="ECO:0000313" key="10">
    <source>
        <dbReference type="Proteomes" id="UP001320876"/>
    </source>
</evidence>
<dbReference type="RefSeq" id="WP_264489151.1">
    <property type="nucleotide sequence ID" value="NZ_JAPDDT010000011.1"/>
</dbReference>
<evidence type="ECO:0000313" key="9">
    <source>
        <dbReference type="EMBL" id="MCW1925043.1"/>
    </source>
</evidence>
<keyword evidence="7" id="KW-0732">Signal</keyword>
<keyword evidence="4" id="KW-0249">Electron transport</keyword>
<dbReference type="Pfam" id="PF07995">
    <property type="entry name" value="GSDH"/>
    <property type="match status" value="1"/>
</dbReference>
<dbReference type="InterPro" id="IPR012938">
    <property type="entry name" value="Glc/Sorbosone_DH"/>
</dbReference>